<proteinExistence type="predicted"/>
<gene>
    <name evidence="1" type="ORF">HMPREF9088_2326</name>
</gene>
<reference evidence="1 2" key="1">
    <citation type="submission" date="2010-12" db="EMBL/GenBank/DDBJ databases">
        <authorList>
            <person name="Muzny D."/>
            <person name="Qin X."/>
            <person name="Deng J."/>
            <person name="Jiang H."/>
            <person name="Liu Y."/>
            <person name="Qu J."/>
            <person name="Song X.-Z."/>
            <person name="Zhang L."/>
            <person name="Thornton R."/>
            <person name="Coyle M."/>
            <person name="Francisco L."/>
            <person name="Jackson L."/>
            <person name="Javaid M."/>
            <person name="Korchina V."/>
            <person name="Kovar C."/>
            <person name="Mata R."/>
            <person name="Mathew T."/>
            <person name="Ngo R."/>
            <person name="Nguyen L."/>
            <person name="Nguyen N."/>
            <person name="Okwuonu G."/>
            <person name="Ongeri F."/>
            <person name="Pham C."/>
            <person name="Simmons D."/>
            <person name="Wilczek-Boney K."/>
            <person name="Hale W."/>
            <person name="Jakkamsetti A."/>
            <person name="Pham P."/>
            <person name="Ruth R."/>
            <person name="San Lucas F."/>
            <person name="Warren J."/>
            <person name="Zhang J."/>
            <person name="Zhao Z."/>
            <person name="Zhou C."/>
            <person name="Zhu D."/>
            <person name="Lee S."/>
            <person name="Bess C."/>
            <person name="Blankenburg K."/>
            <person name="Forbes L."/>
            <person name="Fu Q."/>
            <person name="Gubbala S."/>
            <person name="Hirani K."/>
            <person name="Jayaseelan J.C."/>
            <person name="Lara F."/>
            <person name="Munidasa M."/>
            <person name="Palculict T."/>
            <person name="Patil S."/>
            <person name="Pu L.-L."/>
            <person name="Saada N."/>
            <person name="Tang L."/>
            <person name="Weissenberger G."/>
            <person name="Zhu Y."/>
            <person name="Hemphill L."/>
            <person name="Shang Y."/>
            <person name="Youmans B."/>
            <person name="Ayvaz T."/>
            <person name="Ross M."/>
            <person name="Santibanez J."/>
            <person name="Aqrawi P."/>
            <person name="Gross S."/>
            <person name="Joshi V."/>
            <person name="Fowler G."/>
            <person name="Nazareth L."/>
            <person name="Reid J."/>
            <person name="Worley K."/>
            <person name="Petrosino J."/>
            <person name="Highlander S."/>
            <person name="Gibbs R."/>
        </authorList>
    </citation>
    <scope>NUCLEOTIDE SEQUENCE [LARGE SCALE GENOMIC DNA]</scope>
    <source>
        <strain evidence="2">DSM 15952 / CCUG 50447 / LMG 22039 / TP 1.5</strain>
    </source>
</reference>
<protein>
    <submittedName>
        <fullName evidence="1">Uncharacterized protein</fullName>
    </submittedName>
</protein>
<dbReference type="HOGENOM" id="CLU_3309377_0_0_9"/>
<evidence type="ECO:0000313" key="1">
    <source>
        <dbReference type="EMBL" id="EFU72838.1"/>
    </source>
</evidence>
<comment type="caution">
    <text evidence="1">The sequence shown here is derived from an EMBL/GenBank/DDBJ whole genome shotgun (WGS) entry which is preliminary data.</text>
</comment>
<dbReference type="EMBL" id="AEPV01000104">
    <property type="protein sequence ID" value="EFU72838.1"/>
    <property type="molecule type" value="Genomic_DNA"/>
</dbReference>
<dbReference type="Proteomes" id="UP000010296">
    <property type="component" value="Unassembled WGS sequence"/>
</dbReference>
<evidence type="ECO:0000313" key="2">
    <source>
        <dbReference type="Proteomes" id="UP000010296"/>
    </source>
</evidence>
<sequence length="39" mass="4680">MQKLGFLSAFVYLPRAFSDRSIYQKLNEESENREERITL</sequence>
<name>E6LIY6_ENTI1</name>
<organism evidence="1 2">
    <name type="scientific">Enterococcus italicus (strain DSM 15952 / CCUG 50447 / LMG 22039 / TP 1.5)</name>
    <dbReference type="NCBI Taxonomy" id="888064"/>
    <lineage>
        <taxon>Bacteria</taxon>
        <taxon>Bacillati</taxon>
        <taxon>Bacillota</taxon>
        <taxon>Bacilli</taxon>
        <taxon>Lactobacillales</taxon>
        <taxon>Enterococcaceae</taxon>
        <taxon>Enterococcus</taxon>
    </lineage>
</organism>
<dbReference type="AlphaFoldDB" id="E6LIY6"/>
<keyword evidence="2" id="KW-1185">Reference proteome</keyword>
<accession>E6LIY6</accession>